<feature type="region of interest" description="Disordered" evidence="2">
    <location>
        <begin position="82"/>
        <end position="118"/>
    </location>
</feature>
<evidence type="ECO:0000259" key="3">
    <source>
        <dbReference type="PROSITE" id="PS50188"/>
    </source>
</evidence>
<name>A0AAJ0DFI6_9PEZI</name>
<dbReference type="InterPro" id="IPR024964">
    <property type="entry name" value="CTLH/CRA"/>
</dbReference>
<dbReference type="Pfam" id="PF00622">
    <property type="entry name" value="SPRY"/>
    <property type="match status" value="1"/>
</dbReference>
<evidence type="ECO:0000313" key="5">
    <source>
        <dbReference type="EMBL" id="KAK3049317.1"/>
    </source>
</evidence>
<dbReference type="Proteomes" id="UP001271007">
    <property type="component" value="Unassembled WGS sequence"/>
</dbReference>
<dbReference type="SMART" id="SM00667">
    <property type="entry name" value="LisH"/>
    <property type="match status" value="1"/>
</dbReference>
<evidence type="ECO:0000256" key="1">
    <source>
        <dbReference type="ARBA" id="ARBA00002343"/>
    </source>
</evidence>
<proteinExistence type="predicted"/>
<feature type="domain" description="B30.2/SPRY" evidence="3">
    <location>
        <begin position="216"/>
        <end position="404"/>
    </location>
</feature>
<evidence type="ECO:0000256" key="2">
    <source>
        <dbReference type="SAM" id="MobiDB-lite"/>
    </source>
</evidence>
<dbReference type="InterPro" id="IPR003877">
    <property type="entry name" value="SPRY_dom"/>
</dbReference>
<dbReference type="SUPFAM" id="SSF49899">
    <property type="entry name" value="Concanavalin A-like lectins/glucanases"/>
    <property type="match status" value="1"/>
</dbReference>
<feature type="compositionally biased region" description="Polar residues" evidence="2">
    <location>
        <begin position="84"/>
        <end position="101"/>
    </location>
</feature>
<dbReference type="PROSITE" id="PS50188">
    <property type="entry name" value="B302_SPRY"/>
    <property type="match status" value="1"/>
</dbReference>
<reference evidence="5" key="1">
    <citation type="submission" date="2023-04" db="EMBL/GenBank/DDBJ databases">
        <title>Black Yeasts Isolated from many extreme environments.</title>
        <authorList>
            <person name="Coleine C."/>
            <person name="Stajich J.E."/>
            <person name="Selbmann L."/>
        </authorList>
    </citation>
    <scope>NUCLEOTIDE SEQUENCE</scope>
    <source>
        <strain evidence="5">CCFEE 5312</strain>
    </source>
</reference>
<dbReference type="InterPro" id="IPR006595">
    <property type="entry name" value="CTLH_C"/>
</dbReference>
<keyword evidence="6" id="KW-1185">Reference proteome</keyword>
<feature type="region of interest" description="Disordered" evidence="2">
    <location>
        <begin position="176"/>
        <end position="199"/>
    </location>
</feature>
<accession>A0AAJ0DFI6</accession>
<gene>
    <name evidence="5" type="ORF">LTR09_009495</name>
</gene>
<dbReference type="CDD" id="cd12909">
    <property type="entry name" value="SPRY_RanBP9_10"/>
    <property type="match status" value="1"/>
</dbReference>
<organism evidence="5 6">
    <name type="scientific">Extremus antarcticus</name>
    <dbReference type="NCBI Taxonomy" id="702011"/>
    <lineage>
        <taxon>Eukaryota</taxon>
        <taxon>Fungi</taxon>
        <taxon>Dikarya</taxon>
        <taxon>Ascomycota</taxon>
        <taxon>Pezizomycotina</taxon>
        <taxon>Dothideomycetes</taxon>
        <taxon>Dothideomycetidae</taxon>
        <taxon>Mycosphaerellales</taxon>
        <taxon>Extremaceae</taxon>
        <taxon>Extremus</taxon>
    </lineage>
</organism>
<feature type="compositionally biased region" description="Polar residues" evidence="2">
    <location>
        <begin position="468"/>
        <end position="481"/>
    </location>
</feature>
<evidence type="ECO:0000259" key="4">
    <source>
        <dbReference type="PROSITE" id="PS50897"/>
    </source>
</evidence>
<comment type="function">
    <text evidence="1">Involved in the proteasome-dependent degradation of fructose-1,6-bisphosphatase.</text>
</comment>
<dbReference type="InterPro" id="IPR001870">
    <property type="entry name" value="B30.2/SPRY"/>
</dbReference>
<sequence>MTSANNSNSSSFFPPRAQRSYANVAAGTAQTSPFNTLAAAGGNAGGANTFVNTATGTAANTSGHTELPTQRELYDRYTAEQEAAQHTASHIPSQLSEQAARQRSKSEAQSMEIDGRDNAAWKRPVSSWSADFGRLDGRMGCLVHDEHPAFFTPSYLRSSRHVQRLQLAWDEHMSELREEAQRNPPPPPKQPSLSTSSSNVNLNKMHAQHIHRPPVQDVIERLPPLSEEDKTHPLPSRWSEGDHMNGLEVLADGSEVRFTGVTKSQDEAASVRADHHMPKEVGLYYFEVTVLSRGKDGLIGIGFSGRKVNLNRLPGWEADSWAYHGDDGFSFACTASGKAYGPRYSSQDVIGCGVNFRTGNAFFTKNGVYLGVAFSNIKADKIFPSVGIKKPGEHLRVNFGRYPFVFDIDRMMREEQSIVEREIARTDLSNLHPPDDEKALIHNLIGQYLAHEGYVETAKAFGKDVHEQQQSLSNAPQPFDSQDSEDDIHALNRQKIRRSILDGDIDLALKYINTFYPRVLEEDRNKDIHFRLKCRKFIEMMRRCHELSAVTSSPTTVTKSVASLDSNGHVDNDDDEPADTQMELDDQLHREASRGLEPPGANDDVDMDASQELPRKASFMKHQDLLNQVYLYGAELRKAYINDHRPQVQKMLTDCFALMAYRDPMESVVGGLLDPSGRVGIAEEVGGAILGMIAFFPSYLMERKVIYEKMDADVLHSEPRQTALRRVRKTLRADRGAAGRDGDEDRRRGGFCERKGGLFEALNKSNYLRRGMRIGRLPMD</sequence>
<dbReference type="Pfam" id="PF10607">
    <property type="entry name" value="CTLH"/>
    <property type="match status" value="1"/>
</dbReference>
<dbReference type="SMART" id="SM00449">
    <property type="entry name" value="SPRY"/>
    <property type="match status" value="1"/>
</dbReference>
<dbReference type="SMART" id="SM00668">
    <property type="entry name" value="CTLH"/>
    <property type="match status" value="1"/>
</dbReference>
<dbReference type="EMBL" id="JAWDJX010000041">
    <property type="protein sequence ID" value="KAK3049317.1"/>
    <property type="molecule type" value="Genomic_DNA"/>
</dbReference>
<dbReference type="PROSITE" id="PS50897">
    <property type="entry name" value="CTLH"/>
    <property type="match status" value="1"/>
</dbReference>
<dbReference type="InterPro" id="IPR050618">
    <property type="entry name" value="Ubq-SigPath_Reg"/>
</dbReference>
<comment type="caution">
    <text evidence="5">The sequence shown here is derived from an EMBL/GenBank/DDBJ whole genome shotgun (WGS) entry which is preliminary data.</text>
</comment>
<evidence type="ECO:0008006" key="7">
    <source>
        <dbReference type="Google" id="ProtNLM"/>
    </source>
</evidence>
<dbReference type="AlphaFoldDB" id="A0AAJ0DFI6"/>
<feature type="region of interest" description="Disordered" evidence="2">
    <location>
        <begin position="465"/>
        <end position="484"/>
    </location>
</feature>
<dbReference type="PROSITE" id="PS50896">
    <property type="entry name" value="LISH"/>
    <property type="match status" value="1"/>
</dbReference>
<protein>
    <recommendedName>
        <fullName evidence="7">Protein SSH4</fullName>
    </recommendedName>
</protein>
<dbReference type="PANTHER" id="PTHR12864">
    <property type="entry name" value="RAN BINDING PROTEIN 9-RELATED"/>
    <property type="match status" value="1"/>
</dbReference>
<dbReference type="Gene3D" id="2.60.120.920">
    <property type="match status" value="1"/>
</dbReference>
<evidence type="ECO:0000313" key="6">
    <source>
        <dbReference type="Proteomes" id="UP001271007"/>
    </source>
</evidence>
<dbReference type="InterPro" id="IPR006594">
    <property type="entry name" value="LisH"/>
</dbReference>
<feature type="domain" description="CTLH" evidence="4">
    <location>
        <begin position="489"/>
        <end position="548"/>
    </location>
</feature>
<dbReference type="InterPro" id="IPR013320">
    <property type="entry name" value="ConA-like_dom_sf"/>
</dbReference>
<dbReference type="InterPro" id="IPR035782">
    <property type="entry name" value="SPRY_RanBP9/10"/>
</dbReference>
<dbReference type="InterPro" id="IPR043136">
    <property type="entry name" value="B30.2/SPRY_sf"/>
</dbReference>